<feature type="transmembrane region" description="Helical" evidence="5">
    <location>
        <begin position="111"/>
        <end position="141"/>
    </location>
</feature>
<gene>
    <name evidence="5 6" type="primary">tatC</name>
    <name evidence="6" type="ORF">ACFFGX_09830</name>
</gene>
<evidence type="ECO:0000256" key="3">
    <source>
        <dbReference type="ARBA" id="ARBA00022989"/>
    </source>
</evidence>
<keyword evidence="5" id="KW-0653">Protein transport</keyword>
<dbReference type="InterPro" id="IPR019820">
    <property type="entry name" value="Sec-indep_translocase_CS"/>
</dbReference>
<dbReference type="EMBL" id="JBHLSS010000055">
    <property type="protein sequence ID" value="MFC0709873.1"/>
    <property type="molecule type" value="Genomic_DNA"/>
</dbReference>
<name>A0ABV6SK36_AZOPA</name>
<feature type="transmembrane region" description="Helical" evidence="5">
    <location>
        <begin position="78"/>
        <end position="99"/>
    </location>
</feature>
<comment type="subunit">
    <text evidence="5">The Tat system comprises two distinct complexes: a TatABC complex, containing multiple copies of TatA, TatB and TatC subunits, and a separate TatA complex, containing only TatA subunits. Substrates initially bind to the TatABC complex, which probably triggers association of the separate TatA complex to form the active translocon.</text>
</comment>
<proteinExistence type="inferred from homology"/>
<dbReference type="PROSITE" id="PS01218">
    <property type="entry name" value="TATC"/>
    <property type="match status" value="1"/>
</dbReference>
<dbReference type="PRINTS" id="PR01840">
    <property type="entry name" value="TATCFAMILY"/>
</dbReference>
<dbReference type="PANTHER" id="PTHR30371">
    <property type="entry name" value="SEC-INDEPENDENT PROTEIN TRANSLOCASE PROTEIN TATC"/>
    <property type="match status" value="1"/>
</dbReference>
<dbReference type="NCBIfam" id="TIGR00945">
    <property type="entry name" value="tatC"/>
    <property type="match status" value="1"/>
</dbReference>
<dbReference type="RefSeq" id="WP_376945301.1">
    <property type="nucleotide sequence ID" value="NZ_CP171449.1"/>
</dbReference>
<feature type="transmembrane region" description="Helical" evidence="5">
    <location>
        <begin position="222"/>
        <end position="240"/>
    </location>
</feature>
<keyword evidence="3 5" id="KW-1133">Transmembrane helix</keyword>
<comment type="caution">
    <text evidence="6">The sequence shown here is derived from an EMBL/GenBank/DDBJ whole genome shotgun (WGS) entry which is preliminary data.</text>
</comment>
<feature type="transmembrane region" description="Helical" evidence="5">
    <location>
        <begin position="161"/>
        <end position="187"/>
    </location>
</feature>
<evidence type="ECO:0000256" key="4">
    <source>
        <dbReference type="ARBA" id="ARBA00023136"/>
    </source>
</evidence>
<evidence type="ECO:0000313" key="6">
    <source>
        <dbReference type="EMBL" id="MFC0709873.1"/>
    </source>
</evidence>
<keyword evidence="4 5" id="KW-0472">Membrane</keyword>
<dbReference type="PANTHER" id="PTHR30371:SF0">
    <property type="entry name" value="SEC-INDEPENDENT PROTEIN TRANSLOCASE PROTEIN TATC, CHLOROPLASTIC-RELATED"/>
    <property type="match status" value="1"/>
</dbReference>
<accession>A0ABV6SK36</accession>
<comment type="function">
    <text evidence="5">Part of the twin-arginine translocation (Tat) system that transports large folded proteins containing a characteristic twin-arginine motif in their signal peptide across membranes. Together with TatB, TatC is part of a receptor directly interacting with Tat signal peptides.</text>
</comment>
<keyword evidence="5" id="KW-0811">Translocation</keyword>
<keyword evidence="7" id="KW-1185">Reference proteome</keyword>
<evidence type="ECO:0000256" key="1">
    <source>
        <dbReference type="ARBA" id="ARBA00004141"/>
    </source>
</evidence>
<keyword evidence="5" id="KW-1003">Cell membrane</keyword>
<evidence type="ECO:0000256" key="2">
    <source>
        <dbReference type="ARBA" id="ARBA00022692"/>
    </source>
</evidence>
<evidence type="ECO:0000313" key="7">
    <source>
        <dbReference type="Proteomes" id="UP001589891"/>
    </source>
</evidence>
<dbReference type="InterPro" id="IPR002033">
    <property type="entry name" value="TatC"/>
</dbReference>
<dbReference type="Pfam" id="PF00902">
    <property type="entry name" value="TatC"/>
    <property type="match status" value="1"/>
</dbReference>
<comment type="similarity">
    <text evidence="5">Belongs to the TatC family.</text>
</comment>
<dbReference type="Proteomes" id="UP001589891">
    <property type="component" value="Unassembled WGS sequence"/>
</dbReference>
<protein>
    <recommendedName>
        <fullName evidence="5">Sec-independent protein translocase protein TatC</fullName>
    </recommendedName>
</protein>
<dbReference type="HAMAP" id="MF_00902">
    <property type="entry name" value="TatC"/>
    <property type="match status" value="1"/>
</dbReference>
<keyword evidence="2 5" id="KW-0812">Transmembrane</keyword>
<sequence>MTTRPEGDQDMPLVAHLTELRTRLLRCVLAVLLIFIALIPFAQEIYTLVSAPLRAYLPEGATMIATGVASPFLTPFKLTAWVALFLSVPVILHQAWGFIAPGLYRQEKRIALPLLASSIALFYIGMSFVYFLVFPLMFHFFASVTPEGVAMMTDINEYLDFVLTLFFAFGVAFEIPVATFLIVWIGLVDVEALKRSRPYVIVGCFVVGMILTPPDVFSQTLLAVPMWLLFEVGILFGAMVRRDAGETGDGTALAGRGHDDQPPRA</sequence>
<organism evidence="6 7">
    <name type="scientific">Azorhizophilus paspali</name>
    <name type="common">Azotobacter paspali</name>
    <dbReference type="NCBI Taxonomy" id="69963"/>
    <lineage>
        <taxon>Bacteria</taxon>
        <taxon>Pseudomonadati</taxon>
        <taxon>Pseudomonadota</taxon>
        <taxon>Gammaproteobacteria</taxon>
        <taxon>Pseudomonadales</taxon>
        <taxon>Pseudomonadaceae</taxon>
        <taxon>Azorhizophilus</taxon>
    </lineage>
</organism>
<feature type="transmembrane region" description="Helical" evidence="5">
    <location>
        <begin position="199"/>
        <end position="216"/>
    </location>
</feature>
<feature type="transmembrane region" description="Helical" evidence="5">
    <location>
        <begin position="24"/>
        <end position="42"/>
    </location>
</feature>
<comment type="subcellular location">
    <subcellularLocation>
        <location evidence="5">Cell membrane</location>
        <topology evidence="5">Multi-pass membrane protein</topology>
    </subcellularLocation>
    <subcellularLocation>
        <location evidence="1">Membrane</location>
        <topology evidence="1">Multi-pass membrane protein</topology>
    </subcellularLocation>
</comment>
<keyword evidence="5" id="KW-0813">Transport</keyword>
<reference evidence="6 7" key="1">
    <citation type="submission" date="2024-09" db="EMBL/GenBank/DDBJ databases">
        <authorList>
            <person name="Sun Q."/>
            <person name="Mori K."/>
        </authorList>
    </citation>
    <scope>NUCLEOTIDE SEQUENCE [LARGE SCALE GENOMIC DNA]</scope>
    <source>
        <strain evidence="6 7">NCAIM B.01794</strain>
    </source>
</reference>
<evidence type="ECO:0000256" key="5">
    <source>
        <dbReference type="HAMAP-Rule" id="MF_00902"/>
    </source>
</evidence>